<evidence type="ECO:0000313" key="3">
    <source>
        <dbReference type="Proteomes" id="UP001168883"/>
    </source>
</evidence>
<dbReference type="Proteomes" id="UP001168883">
    <property type="component" value="Unassembled WGS sequence"/>
</dbReference>
<proteinExistence type="predicted"/>
<dbReference type="Pfam" id="PF19767">
    <property type="entry name" value="DUF6254"/>
    <property type="match status" value="1"/>
</dbReference>
<protein>
    <submittedName>
        <fullName evidence="2">DUF6254 family protein</fullName>
    </submittedName>
</protein>
<name>A0ABT8VJQ9_9BACL</name>
<feature type="region of interest" description="Disordered" evidence="1">
    <location>
        <begin position="1"/>
        <end position="42"/>
    </location>
</feature>
<feature type="compositionally biased region" description="Basic residues" evidence="1">
    <location>
        <begin position="1"/>
        <end position="16"/>
    </location>
</feature>
<dbReference type="EMBL" id="JAUMKJ010000058">
    <property type="protein sequence ID" value="MDO3681221.1"/>
    <property type="molecule type" value="Genomic_DNA"/>
</dbReference>
<evidence type="ECO:0000256" key="1">
    <source>
        <dbReference type="SAM" id="MobiDB-lite"/>
    </source>
</evidence>
<sequence>MSHSKRRKENQWKIRKQTQQPHGKIKSLAAYSDEYDAQQSSR</sequence>
<dbReference type="InterPro" id="IPR046221">
    <property type="entry name" value="DUF6254"/>
</dbReference>
<keyword evidence="3" id="KW-1185">Reference proteome</keyword>
<evidence type="ECO:0000313" key="2">
    <source>
        <dbReference type="EMBL" id="MDO3681221.1"/>
    </source>
</evidence>
<comment type="caution">
    <text evidence="2">The sequence shown here is derived from an EMBL/GenBank/DDBJ whole genome shotgun (WGS) entry which is preliminary data.</text>
</comment>
<dbReference type="RefSeq" id="WP_223275438.1">
    <property type="nucleotide sequence ID" value="NZ_JARLKN010000109.1"/>
</dbReference>
<organism evidence="2 3">
    <name type="scientific">Paenibacillus ehimensis</name>
    <dbReference type="NCBI Taxonomy" id="79264"/>
    <lineage>
        <taxon>Bacteria</taxon>
        <taxon>Bacillati</taxon>
        <taxon>Bacillota</taxon>
        <taxon>Bacilli</taxon>
        <taxon>Bacillales</taxon>
        <taxon>Paenibacillaceae</taxon>
        <taxon>Paenibacillus</taxon>
    </lineage>
</organism>
<gene>
    <name evidence="2" type="ORF">Q3C12_29920</name>
</gene>
<accession>A0ABT8VJQ9</accession>
<reference evidence="2" key="1">
    <citation type="submission" date="2023-07" db="EMBL/GenBank/DDBJ databases">
        <authorList>
            <person name="Aktuganov G."/>
            <person name="Boyko T."/>
            <person name="Delegan Y."/>
            <person name="Galimzianova N."/>
            <person name="Gilvanova E."/>
            <person name="Korobov V."/>
            <person name="Kuzmina L."/>
            <person name="Melentiev A."/>
            <person name="Milman P."/>
            <person name="Ryabova A."/>
            <person name="Stupak E."/>
            <person name="Yasakov T."/>
            <person name="Zharikova N."/>
            <person name="Zhurenko E."/>
        </authorList>
    </citation>
    <scope>NUCLEOTIDE SEQUENCE</scope>
    <source>
        <strain evidence="2">IB-739</strain>
    </source>
</reference>